<dbReference type="GO" id="GO:0008270">
    <property type="term" value="F:zinc ion binding"/>
    <property type="evidence" value="ECO:0007669"/>
    <property type="project" value="UniProtKB-KW"/>
</dbReference>
<feature type="domain" description="C2H2-type" evidence="10">
    <location>
        <begin position="307"/>
        <end position="337"/>
    </location>
</feature>
<organism evidence="11 12">
    <name type="scientific">Cyphomyrmex costatus</name>
    <dbReference type="NCBI Taxonomy" id="456900"/>
    <lineage>
        <taxon>Eukaryota</taxon>
        <taxon>Metazoa</taxon>
        <taxon>Ecdysozoa</taxon>
        <taxon>Arthropoda</taxon>
        <taxon>Hexapoda</taxon>
        <taxon>Insecta</taxon>
        <taxon>Pterygota</taxon>
        <taxon>Neoptera</taxon>
        <taxon>Endopterygota</taxon>
        <taxon>Hymenoptera</taxon>
        <taxon>Apocrita</taxon>
        <taxon>Aculeata</taxon>
        <taxon>Formicoidea</taxon>
        <taxon>Formicidae</taxon>
        <taxon>Myrmicinae</taxon>
        <taxon>Cyphomyrmex</taxon>
    </lineage>
</organism>
<dbReference type="InterPro" id="IPR050331">
    <property type="entry name" value="Zinc_finger"/>
</dbReference>
<evidence type="ECO:0000256" key="6">
    <source>
        <dbReference type="ARBA" id="ARBA00023242"/>
    </source>
</evidence>
<dbReference type="PROSITE" id="PS00028">
    <property type="entry name" value="ZINC_FINGER_C2H2_1"/>
    <property type="match status" value="7"/>
</dbReference>
<dbReference type="SUPFAM" id="SSF57667">
    <property type="entry name" value="beta-beta-alpha zinc fingers"/>
    <property type="match status" value="5"/>
</dbReference>
<comment type="subcellular location">
    <subcellularLocation>
        <location evidence="1">Nucleus</location>
    </subcellularLocation>
</comment>
<dbReference type="GO" id="GO:0032259">
    <property type="term" value="P:methylation"/>
    <property type="evidence" value="ECO:0007669"/>
    <property type="project" value="UniProtKB-KW"/>
</dbReference>
<evidence type="ECO:0000256" key="9">
    <source>
        <dbReference type="SAM" id="Phobius"/>
    </source>
</evidence>
<keyword evidence="6" id="KW-0539">Nucleus</keyword>
<keyword evidence="3" id="KW-0677">Repeat</keyword>
<keyword evidence="4 7" id="KW-0863">Zinc-finger</keyword>
<dbReference type="Gene3D" id="3.30.160.60">
    <property type="entry name" value="Classic Zinc Finger"/>
    <property type="match status" value="5"/>
</dbReference>
<name>A0A195C6U8_9HYME</name>
<keyword evidence="2" id="KW-0479">Metal-binding</keyword>
<evidence type="ECO:0000256" key="5">
    <source>
        <dbReference type="ARBA" id="ARBA00022833"/>
    </source>
</evidence>
<dbReference type="Pfam" id="PF00096">
    <property type="entry name" value="zf-C2H2"/>
    <property type="match status" value="4"/>
</dbReference>
<evidence type="ECO:0000259" key="10">
    <source>
        <dbReference type="PROSITE" id="PS50157"/>
    </source>
</evidence>
<evidence type="ECO:0000256" key="2">
    <source>
        <dbReference type="ARBA" id="ARBA00022723"/>
    </source>
</evidence>
<proteinExistence type="predicted"/>
<dbReference type="InterPro" id="IPR013087">
    <property type="entry name" value="Znf_C2H2_type"/>
</dbReference>
<keyword evidence="9" id="KW-1133">Transmembrane helix</keyword>
<feature type="region of interest" description="Disordered" evidence="8">
    <location>
        <begin position="357"/>
        <end position="381"/>
    </location>
</feature>
<evidence type="ECO:0000313" key="11">
    <source>
        <dbReference type="EMBL" id="KYM95911.1"/>
    </source>
</evidence>
<feature type="domain" description="C2H2-type" evidence="10">
    <location>
        <begin position="169"/>
        <end position="197"/>
    </location>
</feature>
<dbReference type="InterPro" id="IPR036236">
    <property type="entry name" value="Znf_C2H2_sf"/>
</dbReference>
<feature type="domain" description="C2H2-type" evidence="10">
    <location>
        <begin position="225"/>
        <end position="252"/>
    </location>
</feature>
<keyword evidence="5" id="KW-0862">Zinc</keyword>
<feature type="domain" description="C2H2-type" evidence="10">
    <location>
        <begin position="278"/>
        <end position="305"/>
    </location>
</feature>
<dbReference type="PROSITE" id="PS50157">
    <property type="entry name" value="ZINC_FINGER_C2H2_2"/>
    <property type="match status" value="7"/>
</dbReference>
<dbReference type="Pfam" id="PF13912">
    <property type="entry name" value="zf-C2H2_6"/>
    <property type="match status" value="1"/>
</dbReference>
<dbReference type="GO" id="GO:0005634">
    <property type="term" value="C:nucleus"/>
    <property type="evidence" value="ECO:0007669"/>
    <property type="project" value="UniProtKB-SubCell"/>
</dbReference>
<feature type="compositionally biased region" description="Basic residues" evidence="8">
    <location>
        <begin position="365"/>
        <end position="376"/>
    </location>
</feature>
<evidence type="ECO:0000256" key="8">
    <source>
        <dbReference type="SAM" id="MobiDB-lite"/>
    </source>
</evidence>
<evidence type="ECO:0000256" key="4">
    <source>
        <dbReference type="ARBA" id="ARBA00022771"/>
    </source>
</evidence>
<gene>
    <name evidence="11" type="ORF">ALC62_13359</name>
</gene>
<dbReference type="SMART" id="SM00355">
    <property type="entry name" value="ZnF_C2H2"/>
    <property type="match status" value="8"/>
</dbReference>
<accession>A0A195C6U8</accession>
<evidence type="ECO:0000256" key="3">
    <source>
        <dbReference type="ARBA" id="ARBA00022737"/>
    </source>
</evidence>
<feature type="domain" description="C2H2-type" evidence="10">
    <location>
        <begin position="138"/>
        <end position="167"/>
    </location>
</feature>
<keyword evidence="11" id="KW-0808">Transferase</keyword>
<feature type="domain" description="C2H2-type" evidence="10">
    <location>
        <begin position="251"/>
        <end position="279"/>
    </location>
</feature>
<dbReference type="PANTHER" id="PTHR16515">
    <property type="entry name" value="PR DOMAIN ZINC FINGER PROTEIN"/>
    <property type="match status" value="1"/>
</dbReference>
<dbReference type="PANTHER" id="PTHR16515:SF66">
    <property type="entry name" value="C2H2-TYPE DOMAIN-CONTAINING PROTEIN"/>
    <property type="match status" value="1"/>
</dbReference>
<reference evidence="11 12" key="1">
    <citation type="submission" date="2016-03" db="EMBL/GenBank/DDBJ databases">
        <title>Cyphomyrmex costatus WGS genome.</title>
        <authorList>
            <person name="Nygaard S."/>
            <person name="Hu H."/>
            <person name="Boomsma J."/>
            <person name="Zhang G."/>
        </authorList>
    </citation>
    <scope>NUCLEOTIDE SEQUENCE [LARGE SCALE GENOMIC DNA]</scope>
    <source>
        <strain evidence="11">MS0001</strain>
        <tissue evidence="11">Whole body</tissue>
    </source>
</reference>
<keyword evidence="9" id="KW-0472">Membrane</keyword>
<dbReference type="EMBL" id="KQ978251">
    <property type="protein sequence ID" value="KYM95911.1"/>
    <property type="molecule type" value="Genomic_DNA"/>
</dbReference>
<dbReference type="GO" id="GO:0008168">
    <property type="term" value="F:methyltransferase activity"/>
    <property type="evidence" value="ECO:0007669"/>
    <property type="project" value="UniProtKB-KW"/>
</dbReference>
<feature type="domain" description="C2H2-type" evidence="10">
    <location>
        <begin position="197"/>
        <end position="225"/>
    </location>
</feature>
<dbReference type="FunFam" id="3.30.160.60:FF:000446">
    <property type="entry name" value="Zinc finger protein"/>
    <property type="match status" value="1"/>
</dbReference>
<keyword evidence="11" id="KW-0489">Methyltransferase</keyword>
<sequence>MYLHLQKVSSCRRKTWYRRDVRTSRQLGFLATLRTGYLPVKASGSRPFFKALCLILTLLSLFQIVLFGFKFDYGLPQFGSLNTELINGQTFDFQRLDANAKGNFLLFLELFFRLVTFKLRRCKITLNLHKRTLVIRTYKCMHPGCTKSYTNSSHLRRHSETHSSMKKVYKCKECLMMISTLHNLKRHYKRVHSEKKISCKECGINFNKRYQLSNHQAEKHSENMYKCDQCNKSFGTLSIFDRHQKTHEKRYPCPECSEKFENLVFLIAHKKAKHVTNYKCDTCGKVFLNKNNLKQHSKIHCEDRLVFPCPYDNCHRFYFFKSNLEQHIKNNHLGQKVYCHICSVGLTTNAKLKQHIQRHYEPKKEKKNKVQRKKRKDAGVPKKSVLSALIGINLPNNLEKMMMERKTKINDTATTSEAS</sequence>
<evidence type="ECO:0000256" key="7">
    <source>
        <dbReference type="PROSITE-ProRule" id="PRU00042"/>
    </source>
</evidence>
<dbReference type="STRING" id="456900.A0A195C6U8"/>
<dbReference type="GO" id="GO:0010468">
    <property type="term" value="P:regulation of gene expression"/>
    <property type="evidence" value="ECO:0007669"/>
    <property type="project" value="TreeGrafter"/>
</dbReference>
<protein>
    <submittedName>
        <fullName evidence="11">Histone-lysine N-methyltransferase PRDM9</fullName>
    </submittedName>
</protein>
<feature type="transmembrane region" description="Helical" evidence="9">
    <location>
        <begin position="48"/>
        <end position="69"/>
    </location>
</feature>
<dbReference type="AlphaFoldDB" id="A0A195C6U8"/>
<evidence type="ECO:0000313" key="12">
    <source>
        <dbReference type="Proteomes" id="UP000078542"/>
    </source>
</evidence>
<dbReference type="Proteomes" id="UP000078542">
    <property type="component" value="Unassembled WGS sequence"/>
</dbReference>
<keyword evidence="9" id="KW-0812">Transmembrane</keyword>
<dbReference type="FunFam" id="3.30.160.60:FF:000100">
    <property type="entry name" value="Zinc finger 45-like"/>
    <property type="match status" value="1"/>
</dbReference>
<keyword evidence="12" id="KW-1185">Reference proteome</keyword>
<evidence type="ECO:0000256" key="1">
    <source>
        <dbReference type="ARBA" id="ARBA00004123"/>
    </source>
</evidence>